<dbReference type="EMBL" id="OR067835">
    <property type="protein sequence ID" value="WLW41014.1"/>
    <property type="molecule type" value="Genomic_DNA"/>
</dbReference>
<name>A0AA50IDF9_9CAUD</name>
<accession>A0AA50IDF9</accession>
<protein>
    <submittedName>
        <fullName evidence="1">Uncharacterized protein</fullName>
    </submittedName>
</protein>
<evidence type="ECO:0000313" key="1">
    <source>
        <dbReference type="EMBL" id="WLW41014.1"/>
    </source>
</evidence>
<dbReference type="Proteomes" id="UP001234853">
    <property type="component" value="Segment"/>
</dbReference>
<proteinExistence type="predicted"/>
<gene>
    <name evidence="1" type="ORF">IBHPHPPA_00014</name>
</gene>
<organism evidence="1 2">
    <name type="scientific">Salmonella phage KKP 3828</name>
    <dbReference type="NCBI Taxonomy" id="3041358"/>
    <lineage>
        <taxon>Viruses</taxon>
        <taxon>Duplodnaviria</taxon>
        <taxon>Heunggongvirae</taxon>
        <taxon>Uroviricota</taxon>
        <taxon>Caudoviricetes</taxon>
        <taxon>Autographivirales</taxon>
        <taxon>Autoscriptoviridae</taxon>
        <taxon>Slopekvirinae</taxon>
        <taxon>Koutsourovirus</taxon>
        <taxon>Koutsourovirus KKP3828</taxon>
    </lineage>
</organism>
<evidence type="ECO:0000313" key="2">
    <source>
        <dbReference type="Proteomes" id="UP001234853"/>
    </source>
</evidence>
<reference evidence="1" key="1">
    <citation type="submission" date="2023-05" db="EMBL/GenBank/DDBJ databases">
        <title>Genome analysis of newly isolated bacteriophages.</title>
        <authorList>
            <person name="Wojcicki M."/>
            <person name="Swider O."/>
            <person name="Srednicka P."/>
            <person name="Shymialevich D."/>
        </authorList>
    </citation>
    <scope>NUCLEOTIDE SEQUENCE</scope>
</reference>
<keyword evidence="2" id="KW-1185">Reference proteome</keyword>
<sequence length="77" mass="9043">MSTRRIINKILKRKGLVAELEYDRAGPDDYSWWTVTFDDASADYIRQKLEEPEFSGSIEFCELEDGLLQLNEMPERI</sequence>